<comment type="caution">
    <text evidence="1">The sequence shown here is derived from an EMBL/GenBank/DDBJ whole genome shotgun (WGS) entry which is preliminary data.</text>
</comment>
<proteinExistence type="predicted"/>
<gene>
    <name evidence="1" type="ORF">XCR1_230005</name>
</gene>
<protein>
    <submittedName>
        <fullName evidence="1">Uncharacterized protein</fullName>
    </submittedName>
</protein>
<organism evidence="1 2">
    <name type="scientific">Xenorhabdus cabanillasii JM26</name>
    <dbReference type="NCBI Taxonomy" id="1427517"/>
    <lineage>
        <taxon>Bacteria</taxon>
        <taxon>Pseudomonadati</taxon>
        <taxon>Pseudomonadota</taxon>
        <taxon>Gammaproteobacteria</taxon>
        <taxon>Enterobacterales</taxon>
        <taxon>Morganellaceae</taxon>
        <taxon>Xenorhabdus</taxon>
    </lineage>
</organism>
<dbReference type="AlphaFoldDB" id="W1J809"/>
<evidence type="ECO:0000313" key="1">
    <source>
        <dbReference type="EMBL" id="CDL85630.1"/>
    </source>
</evidence>
<reference evidence="1 2" key="1">
    <citation type="submission" date="2013-11" db="EMBL/GenBank/DDBJ databases">
        <title>Draft genome sequence and annotation of the entomopathogenic bacterium, Xenorhabdus cabanillasi strain JM26.</title>
        <authorList>
            <person name="Gualtieri M."/>
            <person name="Ogier J.C."/>
            <person name="Pages S."/>
            <person name="Givaudan A."/>
            <person name="Gaudriault S."/>
        </authorList>
    </citation>
    <scope>NUCLEOTIDE SEQUENCE [LARGE SCALE GENOMIC DNA]</scope>
    <source>
        <strain evidence="1 2">JM26</strain>
    </source>
</reference>
<evidence type="ECO:0000313" key="2">
    <source>
        <dbReference type="Proteomes" id="UP000019197"/>
    </source>
</evidence>
<dbReference type="EMBL" id="CBXE010000146">
    <property type="protein sequence ID" value="CDL85630.1"/>
    <property type="molecule type" value="Genomic_DNA"/>
</dbReference>
<dbReference type="Proteomes" id="UP000019197">
    <property type="component" value="Unassembled WGS sequence"/>
</dbReference>
<accession>W1J809</accession>
<sequence>MAVLRIQEKKTPEGLIALNMMELRKL</sequence>
<name>W1J809_9GAMM</name>